<organism evidence="2 3">
    <name type="scientific">Bacteroides thetaiotaomicron dnLKV9</name>
    <dbReference type="NCBI Taxonomy" id="1235785"/>
    <lineage>
        <taxon>Bacteria</taxon>
        <taxon>Pseudomonadati</taxon>
        <taxon>Bacteroidota</taxon>
        <taxon>Bacteroidia</taxon>
        <taxon>Bacteroidales</taxon>
        <taxon>Bacteroidaceae</taxon>
        <taxon>Bacteroides</taxon>
    </lineage>
</organism>
<protein>
    <submittedName>
        <fullName evidence="2">Uncharacterized protein</fullName>
    </submittedName>
</protein>
<dbReference type="HOGENOM" id="CLU_040133_0_0_10"/>
<gene>
    <name evidence="2" type="ORF">C799_03173</name>
</gene>
<evidence type="ECO:0000313" key="3">
    <source>
        <dbReference type="Proteomes" id="UP000014207"/>
    </source>
</evidence>
<comment type="caution">
    <text evidence="2">The sequence shown here is derived from an EMBL/GenBank/DDBJ whole genome shotgun (WGS) entry which is preliminary data.</text>
</comment>
<dbReference type="EMBL" id="ASSM01000010">
    <property type="protein sequence ID" value="EOR99293.1"/>
    <property type="molecule type" value="Genomic_DNA"/>
</dbReference>
<dbReference type="RefSeq" id="WP_016268879.1">
    <property type="nucleotide sequence ID" value="NZ_KE159460.1"/>
</dbReference>
<evidence type="ECO:0000256" key="1">
    <source>
        <dbReference type="SAM" id="MobiDB-lite"/>
    </source>
</evidence>
<accession>R9H5W7</accession>
<sequence>MRASSKQGGRRKGPKQESVDKYRESLQLYMTTELSCREICDLCGVGTSGFSAYVRKHYREVMLSRNGVTADGNGAAEIRLREKFGQSPAACAKYGKAIEACRDTARLEYNVSQIAHMFNLGATSLANQLRAHFPEIPVNRERERMLRGLSDNQQRGVRPQCALKYAGAVQMLRESDCTLRQAAEACGVPFGGLKQHLLFYHRDLVEKRRKKREVGRGAIRPGTLNGSGRPHFPTPAALEIYRQAVELYRTTALPITEIAERTGVSQSGLRSYLRTWHRELILERRGCTQTGQAWDIPLSATKRYLRSTAQKYAPAIRRLKEGGLSTAAVAAEFGLNPETFRKYLHEHEPELSATLGMGKLENGRTALRRSTEKYAEAVRLYETTTEPLSSIARRLGLQYNSVGGFVRRNCPEAIARHNALCAAEEAARTAVDGDTTTGQTKKV</sequence>
<name>R9H5W7_BACT4</name>
<dbReference type="PATRIC" id="fig|1235785.3.peg.3201"/>
<reference evidence="2 3" key="1">
    <citation type="submission" date="2013-04" db="EMBL/GenBank/DDBJ databases">
        <title>The Genome Sequence of Bacteroides thetaiotaomicron dnLKV9.</title>
        <authorList>
            <consortium name="The Broad Institute Genomics Platform"/>
            <consortium name="The Broad Institute Genome Sequencing Center for Infectious Disease"/>
            <person name="Earl A."/>
            <person name="Xavier R."/>
            <person name="Kuhn K."/>
            <person name="Stappenbeck T."/>
            <person name="Walker B."/>
            <person name="Young S."/>
            <person name="Zeng Q."/>
            <person name="Gargeya S."/>
            <person name="Fitzgerald M."/>
            <person name="Haas B."/>
            <person name="Abouelleil A."/>
            <person name="Allen A.W."/>
            <person name="Alvarado L."/>
            <person name="Arachchi H.M."/>
            <person name="Berlin A.M."/>
            <person name="Chapman S.B."/>
            <person name="Gainer-Dewar J."/>
            <person name="Goldberg J."/>
            <person name="Griggs A."/>
            <person name="Gujja S."/>
            <person name="Hansen M."/>
            <person name="Howarth C."/>
            <person name="Imamovic A."/>
            <person name="Ireland A."/>
            <person name="Larimer J."/>
            <person name="McCowan C."/>
            <person name="Murphy C."/>
            <person name="Pearson M."/>
            <person name="Poon T.W."/>
            <person name="Priest M."/>
            <person name="Roberts A."/>
            <person name="Saif S."/>
            <person name="Shea T."/>
            <person name="Sisk P."/>
            <person name="Sykes S."/>
            <person name="Wortman J."/>
            <person name="Nusbaum C."/>
            <person name="Birren B."/>
        </authorList>
    </citation>
    <scope>NUCLEOTIDE SEQUENCE [LARGE SCALE GENOMIC DNA]</scope>
    <source>
        <strain evidence="3">dnLKV9</strain>
    </source>
</reference>
<evidence type="ECO:0000313" key="2">
    <source>
        <dbReference type="EMBL" id="EOR99293.1"/>
    </source>
</evidence>
<dbReference type="Proteomes" id="UP000014207">
    <property type="component" value="Unassembled WGS sequence"/>
</dbReference>
<proteinExistence type="predicted"/>
<dbReference type="AlphaFoldDB" id="R9H5W7"/>
<feature type="region of interest" description="Disordered" evidence="1">
    <location>
        <begin position="211"/>
        <end position="231"/>
    </location>
</feature>